<reference evidence="6" key="1">
    <citation type="journal article" date="2017" name="Nature">
        <title>The sunflower genome provides insights into oil metabolism, flowering and Asterid evolution.</title>
        <authorList>
            <person name="Badouin H."/>
            <person name="Gouzy J."/>
            <person name="Grassa C.J."/>
            <person name="Murat F."/>
            <person name="Staton S.E."/>
            <person name="Cottret L."/>
            <person name="Lelandais-Briere C."/>
            <person name="Owens G.L."/>
            <person name="Carrere S."/>
            <person name="Mayjonade B."/>
            <person name="Legrand L."/>
            <person name="Gill N."/>
            <person name="Kane N.C."/>
            <person name="Bowers J.E."/>
            <person name="Hubner S."/>
            <person name="Bellec A."/>
            <person name="Berard A."/>
            <person name="Berges H."/>
            <person name="Blanchet N."/>
            <person name="Boniface M.C."/>
            <person name="Brunel D."/>
            <person name="Catrice O."/>
            <person name="Chaidir N."/>
            <person name="Claudel C."/>
            <person name="Donnadieu C."/>
            <person name="Faraut T."/>
            <person name="Fievet G."/>
            <person name="Helmstetter N."/>
            <person name="King M."/>
            <person name="Knapp S.J."/>
            <person name="Lai Z."/>
            <person name="Le Paslier M.C."/>
            <person name="Lippi Y."/>
            <person name="Lorenzon L."/>
            <person name="Mandel J.R."/>
            <person name="Marage G."/>
            <person name="Marchand G."/>
            <person name="Marquand E."/>
            <person name="Bret-Mestries E."/>
            <person name="Morien E."/>
            <person name="Nambeesan S."/>
            <person name="Nguyen T."/>
            <person name="Pegot-Espagnet P."/>
            <person name="Pouilly N."/>
            <person name="Raftis F."/>
            <person name="Sallet E."/>
            <person name="Schiex T."/>
            <person name="Thomas J."/>
            <person name="Vandecasteele C."/>
            <person name="Vares D."/>
            <person name="Vear F."/>
            <person name="Vautrin S."/>
            <person name="Crespi M."/>
            <person name="Mangin B."/>
            <person name="Burke J.M."/>
            <person name="Salse J."/>
            <person name="Munos S."/>
            <person name="Vincourt P."/>
            <person name="Rieseberg L.H."/>
            <person name="Langlade N.B."/>
        </authorList>
    </citation>
    <scope>NUCLEOTIDE SEQUENCE [LARGE SCALE GENOMIC DNA]</scope>
    <source>
        <strain evidence="6">cv. SF193</strain>
    </source>
</reference>
<comment type="similarity">
    <text evidence="1">Belongs to the helicase family.</text>
</comment>
<keyword evidence="1" id="KW-0234">DNA repair</keyword>
<evidence type="ECO:0000259" key="3">
    <source>
        <dbReference type="Pfam" id="PF05970"/>
    </source>
</evidence>
<dbReference type="EC" id="5.6.2.3" evidence="1"/>
<dbReference type="Gene3D" id="3.40.50.300">
    <property type="entry name" value="P-loop containing nucleotide triphosphate hydrolases"/>
    <property type="match status" value="1"/>
</dbReference>
<dbReference type="InParanoid" id="A0A251TB54"/>
<accession>A0A251TB54</accession>
<feature type="domain" description="DNA helicase Pif1-like DEAD-box helicase" evidence="3">
    <location>
        <begin position="1049"/>
        <end position="1237"/>
    </location>
</feature>
<keyword evidence="1" id="KW-0227">DNA damage</keyword>
<dbReference type="Proteomes" id="UP000215914">
    <property type="component" value="Chromosome 11"/>
</dbReference>
<keyword evidence="1" id="KW-0233">DNA recombination</keyword>
<organism evidence="5 6">
    <name type="scientific">Helianthus annuus</name>
    <name type="common">Common sunflower</name>
    <dbReference type="NCBI Taxonomy" id="4232"/>
    <lineage>
        <taxon>Eukaryota</taxon>
        <taxon>Viridiplantae</taxon>
        <taxon>Streptophyta</taxon>
        <taxon>Embryophyta</taxon>
        <taxon>Tracheophyta</taxon>
        <taxon>Spermatophyta</taxon>
        <taxon>Magnoliopsida</taxon>
        <taxon>eudicotyledons</taxon>
        <taxon>Gunneridae</taxon>
        <taxon>Pentapetalae</taxon>
        <taxon>asterids</taxon>
        <taxon>campanulids</taxon>
        <taxon>Asterales</taxon>
        <taxon>Asteraceae</taxon>
        <taxon>Asteroideae</taxon>
        <taxon>Heliantheae alliance</taxon>
        <taxon>Heliantheae</taxon>
        <taxon>Helianthus</taxon>
    </lineage>
</organism>
<dbReference type="GO" id="GO:0006310">
    <property type="term" value="P:DNA recombination"/>
    <property type="evidence" value="ECO:0007669"/>
    <property type="project" value="UniProtKB-KW"/>
</dbReference>
<dbReference type="PANTHER" id="PTHR10492:SF101">
    <property type="entry name" value="ATP-DEPENDENT DNA HELICASE"/>
    <property type="match status" value="1"/>
</dbReference>
<keyword evidence="1" id="KW-0067">ATP-binding</keyword>
<evidence type="ECO:0000259" key="4">
    <source>
        <dbReference type="Pfam" id="PF14214"/>
    </source>
</evidence>
<keyword evidence="1" id="KW-0547">Nucleotide-binding</keyword>
<dbReference type="EMBL" id="CM007900">
    <property type="protein sequence ID" value="OTG08298.1"/>
    <property type="molecule type" value="Genomic_DNA"/>
</dbReference>
<dbReference type="GO" id="GO:0016887">
    <property type="term" value="F:ATP hydrolysis activity"/>
    <property type="evidence" value="ECO:0007669"/>
    <property type="project" value="RHEA"/>
</dbReference>
<dbReference type="InterPro" id="IPR025476">
    <property type="entry name" value="Helitron_helicase-like"/>
</dbReference>
<evidence type="ECO:0000256" key="1">
    <source>
        <dbReference type="RuleBase" id="RU363044"/>
    </source>
</evidence>
<keyword evidence="1" id="KW-0378">Hydrolase</keyword>
<dbReference type="AlphaFoldDB" id="A0A251TB54"/>
<feature type="region of interest" description="Disordered" evidence="2">
    <location>
        <begin position="1"/>
        <end position="23"/>
    </location>
</feature>
<dbReference type="GO" id="GO:0043139">
    <property type="term" value="F:5'-3' DNA helicase activity"/>
    <property type="evidence" value="ECO:0007669"/>
    <property type="project" value="UniProtKB-EC"/>
</dbReference>
<feature type="domain" description="Helitron helicase-like" evidence="4">
    <location>
        <begin position="423"/>
        <end position="588"/>
    </location>
</feature>
<dbReference type="GO" id="GO:0000723">
    <property type="term" value="P:telomere maintenance"/>
    <property type="evidence" value="ECO:0007669"/>
    <property type="project" value="InterPro"/>
</dbReference>
<dbReference type="SUPFAM" id="SSF52540">
    <property type="entry name" value="P-loop containing nucleoside triphosphate hydrolases"/>
    <property type="match status" value="1"/>
</dbReference>
<dbReference type="GO" id="GO:0006281">
    <property type="term" value="P:DNA repair"/>
    <property type="evidence" value="ECO:0007669"/>
    <property type="project" value="UniProtKB-KW"/>
</dbReference>
<sequence length="1245" mass="142318">MGKEKVSTYTNLPLKNATHEENSFQRTSLRLQQKTIQNKRLNTNQSTPLSSITNVYATFDNNIATPPSFTSNLIESISISTVNNDSLLTNRHSTKRKFNPVGLDIPQFPTDELNSEDEEVIKGISKDYLDHLDQDNVCQICKAKLWKAEAIRGQKDEKCFSLCCGYGKVELPPYKQPPTSYLQLFVGGDKKSNYFLKNSRRLNSMFSFTSMGGKIDKSINKGRGPNIFRISGQNCHLMGSLLPQDGSKPKFSQLYIYDTDNEISNRQNVFGVTSNKSQVDEAIDVELIQQIKDMLDLENPFVKIYRMAKNCFQEDPHVNLKLQLIGKRDKDGRTYNIPSCSEVAALIVGDITDCVDRRDIIVHTQTGNLIRISELHPSYLPLQYPLLFPFGDDGYRVDIPHRELPPDKKKPKKRNLEGCFSLIHNSRRLFQQFLVDAYTMIESERLFFIRGHQKNLRCETFENLKNVKNGGGLNGSNVGTPVILPSSFTGGARYMMQNYLDAISLCKWFGYPDFFITITCNPKWPEVKRFLKDTTLKAEDRPDILCRLFKIKLDAFVKDLKDKSIIGKVLAVVYTVEFQKCGLPHAHVCLFMHPDDKVPTVDKIDPVICAEIPDEIEDPELYLLVKEHMMHGPCGADNFNSPCMIDGKCSKKFPKKFLEHTSIDSNGFPMYRRRDSGKEIYKYDVRMDNRNVVPYNKTLLKRYQAHINVEWCNQAGSIKYLFKYINKGPDRATLLLKQGNNDDPLNEDTDEIKEYYDCRYVSACEASWRIFSYDVHYRTPSVIRLPFHLPGQQNVVYGAEEDIDDVFSKPSIASTMFLKWMEANATYPEAQHLTYVEFPTKFVWKLERKSWERRERGFSIGRIHVVSPALGEAYFLRILLNKVKGPRSFVEILTVNKQICKTFREACYKRGLLEDDTEYIEAIQEASHSGSGYFLRSLFSTMLLNETLSRPEFVWQKTWQFLSDDILYKQQMLLKSPELSLTDNQIKNLTLFEIERILLRNNSTLKKFPAMPFPDSDFVSNCNNRLITEELSYDIDNLKTDVVTLISALTDEQRHVYDNIMTSVTRNKGGVFFVYGYGGTGKTYLWKTLSTVLRSKGEIVLNVASSGIASLLLTGGRTAHSRFSIPLNLTEDSMCFIKPNSDAAELLKKASLIIWDEAPMTHKHAFEALNRTMNDILISGNHSSSNIMFGGKVVVFGGDFRQILHVVQNGSRHDIVNASLCSSYIWSNGSTLQTSRKLLLFQTGY</sequence>
<name>A0A251TB54_HELAN</name>
<dbReference type="Pfam" id="PF05970">
    <property type="entry name" value="PIF1"/>
    <property type="match status" value="1"/>
</dbReference>
<keyword evidence="6" id="KW-1185">Reference proteome</keyword>
<dbReference type="GO" id="GO:0005524">
    <property type="term" value="F:ATP binding"/>
    <property type="evidence" value="ECO:0007669"/>
    <property type="project" value="UniProtKB-KW"/>
</dbReference>
<evidence type="ECO:0000313" key="5">
    <source>
        <dbReference type="EMBL" id="OTG08298.1"/>
    </source>
</evidence>
<dbReference type="OMA" id="ANTIGRM"/>
<dbReference type="PANTHER" id="PTHR10492">
    <property type="match status" value="1"/>
</dbReference>
<evidence type="ECO:0000313" key="6">
    <source>
        <dbReference type="Proteomes" id="UP000215914"/>
    </source>
</evidence>
<dbReference type="InterPro" id="IPR010285">
    <property type="entry name" value="DNA_helicase_pif1-like_DEAD"/>
</dbReference>
<comment type="cofactor">
    <cofactor evidence="1">
        <name>Mg(2+)</name>
        <dbReference type="ChEBI" id="CHEBI:18420"/>
    </cofactor>
</comment>
<dbReference type="Pfam" id="PF14214">
    <property type="entry name" value="Helitron_like_N"/>
    <property type="match status" value="1"/>
</dbReference>
<dbReference type="STRING" id="4232.A0A251TB54"/>
<gene>
    <name evidence="5" type="ORF">HannXRQ_Chr11g0340091</name>
</gene>
<evidence type="ECO:0000256" key="2">
    <source>
        <dbReference type="SAM" id="MobiDB-lite"/>
    </source>
</evidence>
<keyword evidence="1 5" id="KW-0347">Helicase</keyword>
<dbReference type="InterPro" id="IPR027417">
    <property type="entry name" value="P-loop_NTPase"/>
</dbReference>
<comment type="catalytic activity">
    <reaction evidence="1">
        <text>ATP + H2O = ADP + phosphate + H(+)</text>
        <dbReference type="Rhea" id="RHEA:13065"/>
        <dbReference type="ChEBI" id="CHEBI:15377"/>
        <dbReference type="ChEBI" id="CHEBI:15378"/>
        <dbReference type="ChEBI" id="CHEBI:30616"/>
        <dbReference type="ChEBI" id="CHEBI:43474"/>
        <dbReference type="ChEBI" id="CHEBI:456216"/>
        <dbReference type="EC" id="5.6.2.3"/>
    </reaction>
</comment>
<proteinExistence type="inferred from homology"/>
<protein>
    <recommendedName>
        <fullName evidence="1">ATP-dependent DNA helicase</fullName>
        <ecNumber evidence="1">5.6.2.3</ecNumber>
    </recommendedName>
</protein>